<protein>
    <submittedName>
        <fullName evidence="2">Uncharacterized protein</fullName>
    </submittedName>
</protein>
<evidence type="ECO:0000256" key="1">
    <source>
        <dbReference type="SAM" id="MobiDB-lite"/>
    </source>
</evidence>
<organism evidence="2 3">
    <name type="scientific">Cytospora mali</name>
    <name type="common">Apple Valsa canker fungus</name>
    <name type="synonym">Valsa mali</name>
    <dbReference type="NCBI Taxonomy" id="578113"/>
    <lineage>
        <taxon>Eukaryota</taxon>
        <taxon>Fungi</taxon>
        <taxon>Dikarya</taxon>
        <taxon>Ascomycota</taxon>
        <taxon>Pezizomycotina</taxon>
        <taxon>Sordariomycetes</taxon>
        <taxon>Sordariomycetidae</taxon>
        <taxon>Diaporthales</taxon>
        <taxon>Cytosporaceae</taxon>
        <taxon>Cytospora</taxon>
    </lineage>
</organism>
<evidence type="ECO:0000313" key="2">
    <source>
        <dbReference type="EMBL" id="KUI70451.1"/>
    </source>
</evidence>
<feature type="region of interest" description="Disordered" evidence="1">
    <location>
        <begin position="110"/>
        <end position="137"/>
    </location>
</feature>
<accession>A0A194W1P8</accession>
<evidence type="ECO:0000313" key="3">
    <source>
        <dbReference type="Proteomes" id="UP000078559"/>
    </source>
</evidence>
<gene>
    <name evidence="2" type="ORF">VM1G_11721</name>
</gene>
<keyword evidence="3" id="KW-1185">Reference proteome</keyword>
<name>A0A194W1P8_CYTMA</name>
<proteinExistence type="predicted"/>
<dbReference type="Proteomes" id="UP000078559">
    <property type="component" value="Chromosome 6"/>
</dbReference>
<dbReference type="EMBL" id="CM003103">
    <property type="protein sequence ID" value="KUI70451.1"/>
    <property type="molecule type" value="Genomic_DNA"/>
</dbReference>
<sequence length="137" mass="15232">MHWSTERQVVGHPDVAVMVWVGLNVQESASAVEYWRGATSTRFPATSVLYFGQLSVIPNMRAIDVPRDESRKSTIFKSLRSKLHGSGVQSDDSNSYGGGVGKVRVHEIFHEHKRSQGKPMDDFSTASEGLGDYHQLK</sequence>
<reference evidence="2" key="1">
    <citation type="submission" date="2014-12" db="EMBL/GenBank/DDBJ databases">
        <title>Genome Sequence of Valsa Canker Pathogens Uncovers a Specific Adaption of Colonization on Woody Bark.</title>
        <authorList>
            <person name="Yin Z."/>
            <person name="Liu H."/>
            <person name="Gao X."/>
            <person name="Li Z."/>
            <person name="Song N."/>
            <person name="Ke X."/>
            <person name="Dai Q."/>
            <person name="Wu Y."/>
            <person name="Sun Y."/>
            <person name="Xu J.-R."/>
            <person name="Kang Z.K."/>
            <person name="Wang L."/>
            <person name="Huang L."/>
        </authorList>
    </citation>
    <scope>NUCLEOTIDE SEQUENCE [LARGE SCALE GENOMIC DNA]</scope>
    <source>
        <strain evidence="2">03-8</strain>
    </source>
</reference>
<dbReference type="AlphaFoldDB" id="A0A194W1P8"/>